<proteinExistence type="predicted"/>
<dbReference type="EMBL" id="BRXX01000016">
    <property type="protein sequence ID" value="GMH82578.1"/>
    <property type="molecule type" value="Genomic_DNA"/>
</dbReference>
<sequence>MSTDPLVTLITTLYKDSDVTGVKSLDNTHGPVASLGLTSRSKTIQRLISIRCGKPGTLKGSDSASNRMLCAVMLAVEEGIENTDSNDTGLPLNVLSSITVDKVSKAGGIRKKDFNDLLNKVRNFNVTKRLPSAGGGEGGRRNSTGGVASKPDGKSGGDSCKRKSLTDLRASTAVKSTLQSAKKLPVTAAATPSSPTVTFNQKSLNVSNSAASELGTLTQTVLKKIQVSGVQLHQPMDVLNLSKRIYLSYTQKVLQKNTQAAISGQADVAKNVLIYALCCLQISGAAKSDVMSYLTKDKSKSVGERLVKLYTDVYKFFKDPKEGVGDIIEGLKEEDKKQGDQGGGSSSDDSSDGGGNDDYLVDIISDIASKRKRNDRDDPGEAERGKKKNIQGPELFFDEAFSEWKDLTLGWKCGEEIVNEAYQVIGEWKKSGLVGDGRLLYNKLDEL</sequence>
<comment type="caution">
    <text evidence="2">The sequence shown here is derived from an EMBL/GenBank/DDBJ whole genome shotgun (WGS) entry which is preliminary data.</text>
</comment>
<dbReference type="AlphaFoldDB" id="A0A9W7EKN4"/>
<feature type="compositionally biased region" description="Basic and acidic residues" evidence="1">
    <location>
        <begin position="151"/>
        <end position="164"/>
    </location>
</feature>
<reference evidence="3" key="1">
    <citation type="journal article" date="2023" name="Commun. Biol.">
        <title>Genome analysis of Parmales, the sister group of diatoms, reveals the evolutionary specialization of diatoms from phago-mixotrophs to photoautotrophs.</title>
        <authorList>
            <person name="Ban H."/>
            <person name="Sato S."/>
            <person name="Yoshikawa S."/>
            <person name="Yamada K."/>
            <person name="Nakamura Y."/>
            <person name="Ichinomiya M."/>
            <person name="Sato N."/>
            <person name="Blanc-Mathieu R."/>
            <person name="Endo H."/>
            <person name="Kuwata A."/>
            <person name="Ogata H."/>
        </authorList>
    </citation>
    <scope>NUCLEOTIDE SEQUENCE [LARGE SCALE GENOMIC DNA]</scope>
    <source>
        <strain evidence="3">NIES 3699</strain>
    </source>
</reference>
<evidence type="ECO:0000313" key="2">
    <source>
        <dbReference type="EMBL" id="GMH82578.1"/>
    </source>
</evidence>
<name>A0A9W7EKN4_9STRA</name>
<gene>
    <name evidence="2" type="ORF">TrVE_jg5081</name>
</gene>
<evidence type="ECO:0000256" key="1">
    <source>
        <dbReference type="SAM" id="MobiDB-lite"/>
    </source>
</evidence>
<keyword evidence="3" id="KW-1185">Reference proteome</keyword>
<feature type="region of interest" description="Disordered" evidence="1">
    <location>
        <begin position="332"/>
        <end position="356"/>
    </location>
</feature>
<evidence type="ECO:0000313" key="3">
    <source>
        <dbReference type="Proteomes" id="UP001165160"/>
    </source>
</evidence>
<protein>
    <submittedName>
        <fullName evidence="2">Uncharacterized protein</fullName>
    </submittedName>
</protein>
<accession>A0A9W7EKN4</accession>
<organism evidence="2 3">
    <name type="scientific">Triparma verrucosa</name>
    <dbReference type="NCBI Taxonomy" id="1606542"/>
    <lineage>
        <taxon>Eukaryota</taxon>
        <taxon>Sar</taxon>
        <taxon>Stramenopiles</taxon>
        <taxon>Ochrophyta</taxon>
        <taxon>Bolidophyceae</taxon>
        <taxon>Parmales</taxon>
        <taxon>Triparmaceae</taxon>
        <taxon>Triparma</taxon>
    </lineage>
</organism>
<dbReference type="Proteomes" id="UP001165160">
    <property type="component" value="Unassembled WGS sequence"/>
</dbReference>
<feature type="region of interest" description="Disordered" evidence="1">
    <location>
        <begin position="128"/>
        <end position="164"/>
    </location>
</feature>